<gene>
    <name evidence="1" type="ORF">B1P95_22085</name>
</gene>
<reference evidence="1 2" key="1">
    <citation type="submission" date="2017-02" db="EMBL/GenBank/DDBJ databases">
        <title>Clonality and virulence of isolates of VRE in Hematopoietic Stem Cell Transplanted (HSCT) patients.</title>
        <authorList>
            <person name="Marchi A.P."/>
            <person name="Martins R.C."/>
            <person name="Marie S.K."/>
            <person name="Levin A.S."/>
            <person name="Costa S.F."/>
        </authorList>
    </citation>
    <scope>NUCLEOTIDE SEQUENCE [LARGE SCALE GENOMIC DNA]</scope>
    <source>
        <strain evidence="1 2">LIM1759</strain>
    </source>
</reference>
<accession>A0A1S8ITM9</accession>
<protein>
    <submittedName>
        <fullName evidence="1">Uncharacterized protein</fullName>
    </submittedName>
</protein>
<feature type="non-terminal residue" evidence="1">
    <location>
        <position position="1"/>
    </location>
</feature>
<name>A0A1S8ITM9_ENTFC</name>
<dbReference type="AlphaFoldDB" id="A0A1S8ITM9"/>
<organism evidence="1 2">
    <name type="scientific">Enterococcus faecium</name>
    <name type="common">Streptococcus faecium</name>
    <dbReference type="NCBI Taxonomy" id="1352"/>
    <lineage>
        <taxon>Bacteria</taxon>
        <taxon>Bacillati</taxon>
        <taxon>Bacillota</taxon>
        <taxon>Bacilli</taxon>
        <taxon>Lactobacillales</taxon>
        <taxon>Enterococcaceae</taxon>
        <taxon>Enterococcus</taxon>
    </lineage>
</organism>
<dbReference type="EMBL" id="MVGJ01001273">
    <property type="protein sequence ID" value="OOL58440.1"/>
    <property type="molecule type" value="Genomic_DNA"/>
</dbReference>
<feature type="non-terminal residue" evidence="1">
    <location>
        <position position="69"/>
    </location>
</feature>
<evidence type="ECO:0000313" key="2">
    <source>
        <dbReference type="Proteomes" id="UP000191171"/>
    </source>
</evidence>
<proteinExistence type="predicted"/>
<sequence length="69" mass="7960">LTDVTGFDVNERILDPDEVENGEVLKYKLRNKQNEEGKEAVELDEGNGGVLGWLIKSMFAPKYYRWKVD</sequence>
<dbReference type="Proteomes" id="UP000191171">
    <property type="component" value="Unassembled WGS sequence"/>
</dbReference>
<comment type="caution">
    <text evidence="1">The sequence shown here is derived from an EMBL/GenBank/DDBJ whole genome shotgun (WGS) entry which is preliminary data.</text>
</comment>
<evidence type="ECO:0000313" key="1">
    <source>
        <dbReference type="EMBL" id="OOL58440.1"/>
    </source>
</evidence>